<comment type="subcellular location">
    <subcellularLocation>
        <location evidence="1">Nucleus</location>
    </subcellularLocation>
</comment>
<evidence type="ECO:0000256" key="5">
    <source>
        <dbReference type="ARBA" id="ARBA00023187"/>
    </source>
</evidence>
<dbReference type="Gene3D" id="6.10.140.420">
    <property type="match status" value="1"/>
</dbReference>
<evidence type="ECO:0000256" key="1">
    <source>
        <dbReference type="ARBA" id="ARBA00004123"/>
    </source>
</evidence>
<dbReference type="AlphaFoldDB" id="A0A9D5DGX0"/>
<dbReference type="PANTHER" id="PTHR36562">
    <property type="entry name" value="SERINE/ARGININE REPETITIVE MATRIX 2"/>
    <property type="match status" value="1"/>
</dbReference>
<organism evidence="9">
    <name type="scientific">Cryptosporidium canis</name>
    <dbReference type="NCBI Taxonomy" id="195482"/>
    <lineage>
        <taxon>Eukaryota</taxon>
        <taxon>Sar</taxon>
        <taxon>Alveolata</taxon>
        <taxon>Apicomplexa</taxon>
        <taxon>Conoidasida</taxon>
        <taxon>Coccidia</taxon>
        <taxon>Eucoccidiorida</taxon>
        <taxon>Eimeriorina</taxon>
        <taxon>Cryptosporidiidae</taxon>
        <taxon>Cryptosporidium</taxon>
    </lineage>
</organism>
<reference evidence="9" key="1">
    <citation type="submission" date="2022-10" db="EMBL/GenBank/DDBJ databases">
        <title>Adaptive evolution leads to modifications in subtelomeric GC content in a zoonotic Cryptosporidium species.</title>
        <authorList>
            <person name="Li J."/>
            <person name="Feng Y."/>
            <person name="Xiao L."/>
        </authorList>
    </citation>
    <scope>NUCLEOTIDE SEQUENCE</scope>
    <source>
        <strain evidence="9">33844</strain>
    </source>
</reference>
<feature type="region of interest" description="Disordered" evidence="7">
    <location>
        <begin position="1"/>
        <end position="48"/>
    </location>
</feature>
<evidence type="ECO:0000256" key="2">
    <source>
        <dbReference type="ARBA" id="ARBA00005954"/>
    </source>
</evidence>
<evidence type="ECO:0000256" key="6">
    <source>
        <dbReference type="ARBA" id="ARBA00023242"/>
    </source>
</evidence>
<dbReference type="GO" id="GO:0006397">
    <property type="term" value="P:mRNA processing"/>
    <property type="evidence" value="ECO:0007669"/>
    <property type="project" value="UniProtKB-KW"/>
</dbReference>
<proteinExistence type="inferred from homology"/>
<evidence type="ECO:0000313" key="9">
    <source>
        <dbReference type="EMBL" id="KAJ1609695.1"/>
    </source>
</evidence>
<evidence type="ECO:0000256" key="7">
    <source>
        <dbReference type="SAM" id="MobiDB-lite"/>
    </source>
</evidence>
<protein>
    <recommendedName>
        <fullName evidence="8">CWF21 domain-containing protein</fullName>
    </recommendedName>
</protein>
<dbReference type="InterPro" id="IPR051372">
    <property type="entry name" value="CWC21"/>
</dbReference>
<evidence type="ECO:0000259" key="8">
    <source>
        <dbReference type="SMART" id="SM01115"/>
    </source>
</evidence>
<keyword evidence="5" id="KW-0508">mRNA splicing</keyword>
<keyword evidence="3" id="KW-0507">mRNA processing</keyword>
<dbReference type="PANTHER" id="PTHR36562:SF5">
    <property type="entry name" value="SERINE_ARGININE REPETITIVE MATRIX 2"/>
    <property type="match status" value="1"/>
</dbReference>
<feature type="compositionally biased region" description="Gly residues" evidence="7">
    <location>
        <begin position="110"/>
        <end position="120"/>
    </location>
</feature>
<dbReference type="Proteomes" id="UP001067231">
    <property type="component" value="Unassembled WGS sequence"/>
</dbReference>
<dbReference type="OrthoDB" id="10267305at2759"/>
<feature type="region of interest" description="Disordered" evidence="7">
    <location>
        <begin position="254"/>
        <end position="288"/>
    </location>
</feature>
<accession>A0A9D5DGX0</accession>
<feature type="compositionally biased region" description="Polar residues" evidence="7">
    <location>
        <begin position="12"/>
        <end position="23"/>
    </location>
</feature>
<keyword evidence="6" id="KW-0539">Nucleus</keyword>
<sequence length="288" mass="30983">MYNGVGLRTARGSGTSGHVQKNLSAIAPKQWEQKRETGPSPGPVLKLPKIRMQDPGLARHEALRKIELELLQLTEELESKGVKGADLEAAVDKRRMELASTLGEAPAAEGGAGSGGGTGGGDDRRPPIWGDPLPTEWAAGLEEEQEEGEAEGEEASANCARRWRRVRPPGISQRGEATPTWRLRGIRATEPVGDTSTSLIPKEKSQWTNPSGLRLASLREFGPDDLVWIAFPGLVQDLVQDIVPDLFINLNRSLAPGQEPPGPDLMAVSPRAAKKKQKTRVPPGTSPD</sequence>
<dbReference type="EMBL" id="JAPCXC010000031">
    <property type="protein sequence ID" value="KAJ1609695.1"/>
    <property type="molecule type" value="Genomic_DNA"/>
</dbReference>
<gene>
    <name evidence="9" type="ORF">OJ253_1433</name>
</gene>
<name>A0A9D5DGX0_9CRYT</name>
<dbReference type="InterPro" id="IPR013170">
    <property type="entry name" value="mRNA_splic_Cwf21_dom"/>
</dbReference>
<dbReference type="SMART" id="SM01115">
    <property type="entry name" value="cwf21"/>
    <property type="match status" value="1"/>
</dbReference>
<keyword evidence="4" id="KW-0747">Spliceosome</keyword>
<comment type="caution">
    <text evidence="9">The sequence shown here is derived from an EMBL/GenBank/DDBJ whole genome shotgun (WGS) entry which is preliminary data.</text>
</comment>
<comment type="similarity">
    <text evidence="2">Belongs to the CWC21 family.</text>
</comment>
<evidence type="ECO:0000256" key="3">
    <source>
        <dbReference type="ARBA" id="ARBA00022664"/>
    </source>
</evidence>
<dbReference type="GO" id="GO:0005681">
    <property type="term" value="C:spliceosomal complex"/>
    <property type="evidence" value="ECO:0007669"/>
    <property type="project" value="UniProtKB-KW"/>
</dbReference>
<feature type="compositionally biased region" description="Acidic residues" evidence="7">
    <location>
        <begin position="141"/>
        <end position="154"/>
    </location>
</feature>
<dbReference type="Pfam" id="PF08312">
    <property type="entry name" value="cwf21"/>
    <property type="match status" value="1"/>
</dbReference>
<feature type="domain" description="CWF21" evidence="8">
    <location>
        <begin position="58"/>
        <end position="103"/>
    </location>
</feature>
<feature type="region of interest" description="Disordered" evidence="7">
    <location>
        <begin position="102"/>
        <end position="162"/>
    </location>
</feature>
<dbReference type="GO" id="GO:0008380">
    <property type="term" value="P:RNA splicing"/>
    <property type="evidence" value="ECO:0007669"/>
    <property type="project" value="UniProtKB-KW"/>
</dbReference>
<evidence type="ECO:0000256" key="4">
    <source>
        <dbReference type="ARBA" id="ARBA00022728"/>
    </source>
</evidence>